<reference evidence="1" key="2">
    <citation type="journal article" date="2015" name="Data Brief">
        <title>Shoot transcriptome of the giant reed, Arundo donax.</title>
        <authorList>
            <person name="Barrero R.A."/>
            <person name="Guerrero F.D."/>
            <person name="Moolhuijzen P."/>
            <person name="Goolsby J.A."/>
            <person name="Tidwell J."/>
            <person name="Bellgard S.E."/>
            <person name="Bellgard M.I."/>
        </authorList>
    </citation>
    <scope>NUCLEOTIDE SEQUENCE</scope>
    <source>
        <tissue evidence="1">Shoot tissue taken approximately 20 cm above the soil surface</tissue>
    </source>
</reference>
<organism evidence="1">
    <name type="scientific">Arundo donax</name>
    <name type="common">Giant reed</name>
    <name type="synonym">Donax arundinaceus</name>
    <dbReference type="NCBI Taxonomy" id="35708"/>
    <lineage>
        <taxon>Eukaryota</taxon>
        <taxon>Viridiplantae</taxon>
        <taxon>Streptophyta</taxon>
        <taxon>Embryophyta</taxon>
        <taxon>Tracheophyta</taxon>
        <taxon>Spermatophyta</taxon>
        <taxon>Magnoliopsida</taxon>
        <taxon>Liliopsida</taxon>
        <taxon>Poales</taxon>
        <taxon>Poaceae</taxon>
        <taxon>PACMAD clade</taxon>
        <taxon>Arundinoideae</taxon>
        <taxon>Arundineae</taxon>
        <taxon>Arundo</taxon>
    </lineage>
</organism>
<evidence type="ECO:0000313" key="1">
    <source>
        <dbReference type="EMBL" id="JAD43104.1"/>
    </source>
</evidence>
<protein>
    <submittedName>
        <fullName evidence="1">Uncharacterized protein</fullName>
    </submittedName>
</protein>
<sequence>MLMISETCNTHRLVQNKKEISLLCSHWFKPLTCMPWLIIN</sequence>
<accession>A0A0A8ZUR6</accession>
<dbReference type="AlphaFoldDB" id="A0A0A8ZUR6"/>
<dbReference type="EMBL" id="GBRH01254791">
    <property type="protein sequence ID" value="JAD43104.1"/>
    <property type="molecule type" value="Transcribed_RNA"/>
</dbReference>
<reference evidence="1" key="1">
    <citation type="submission" date="2014-09" db="EMBL/GenBank/DDBJ databases">
        <authorList>
            <person name="Magalhaes I.L.F."/>
            <person name="Oliveira U."/>
            <person name="Santos F.R."/>
            <person name="Vidigal T.H.D.A."/>
            <person name="Brescovit A.D."/>
            <person name="Santos A.J."/>
        </authorList>
    </citation>
    <scope>NUCLEOTIDE SEQUENCE</scope>
    <source>
        <tissue evidence="1">Shoot tissue taken approximately 20 cm above the soil surface</tissue>
    </source>
</reference>
<name>A0A0A8ZUR6_ARUDO</name>
<proteinExistence type="predicted"/>